<evidence type="ECO:0000256" key="7">
    <source>
        <dbReference type="PROSITE-ProRule" id="PRU01373"/>
    </source>
</evidence>
<dbReference type="Proteomes" id="UP001163981">
    <property type="component" value="Chromosome"/>
</dbReference>
<dbReference type="PROSITE" id="PS51257">
    <property type="entry name" value="PROKAR_LIPOPROTEIN"/>
    <property type="match status" value="1"/>
</dbReference>
<keyword evidence="6 7" id="KW-0961">Cell wall biogenesis/degradation</keyword>
<dbReference type="InterPro" id="IPR050979">
    <property type="entry name" value="LD-transpeptidase"/>
</dbReference>
<keyword evidence="11" id="KW-1185">Reference proteome</keyword>
<dbReference type="EMBL" id="CP069620">
    <property type="protein sequence ID" value="UZH55728.1"/>
    <property type="molecule type" value="Genomic_DNA"/>
</dbReference>
<proteinExistence type="inferred from homology"/>
<dbReference type="InterPro" id="IPR038063">
    <property type="entry name" value="Transpep_catalytic_dom"/>
</dbReference>
<keyword evidence="3" id="KW-0808">Transferase</keyword>
<evidence type="ECO:0000256" key="6">
    <source>
        <dbReference type="ARBA" id="ARBA00023316"/>
    </source>
</evidence>
<sequence length="321" mass="36693">MKNIRKNIWNFLLMLPLLAVGCSCERSNLAVQSQNLEKTPVSEISAETQEPQQLPLFVTYQLDSLENAAEIDSFKHRFSEREQEFIFGINRVDPYRLKPGDLLVIPDTLTTNFLDYSPFPKRLEMLDSIPKTVLISRRIQAFALYENGRLFKWGPVSSGKRSTPTPAGLFYGNYKARSKISTVNDSWLMPYYFNFMNFEGVGVHQYSMPGYPASHACVRLRRDDAITIYNWASQWKLDATGQLIERNGTPFMVFGDYDFESAVPWLQLADNPNSNYLNAGELETLGNYVAEYKKDPKNFDLPKPGLEELAITPPEGLETIR</sequence>
<evidence type="ECO:0000256" key="2">
    <source>
        <dbReference type="ARBA" id="ARBA00005992"/>
    </source>
</evidence>
<dbReference type="Gene3D" id="2.40.440.10">
    <property type="entry name" value="L,D-transpeptidase catalytic domain-like"/>
    <property type="match status" value="1"/>
</dbReference>
<dbReference type="PANTHER" id="PTHR30582:SF2">
    <property type="entry name" value="L,D-TRANSPEPTIDASE YCIB-RELATED"/>
    <property type="match status" value="1"/>
</dbReference>
<evidence type="ECO:0000256" key="5">
    <source>
        <dbReference type="ARBA" id="ARBA00022984"/>
    </source>
</evidence>
<keyword evidence="5 7" id="KW-0573">Peptidoglycan synthesis</keyword>
<feature type="chain" id="PRO_5047430193" evidence="8">
    <location>
        <begin position="22"/>
        <end position="321"/>
    </location>
</feature>
<keyword evidence="4 7" id="KW-0133">Cell shape</keyword>
<evidence type="ECO:0000256" key="3">
    <source>
        <dbReference type="ARBA" id="ARBA00022679"/>
    </source>
</evidence>
<keyword evidence="8" id="KW-0732">Signal</keyword>
<evidence type="ECO:0000313" key="11">
    <source>
        <dbReference type="Proteomes" id="UP001163981"/>
    </source>
</evidence>
<feature type="active site" description="Nucleophile" evidence="7">
    <location>
        <position position="217"/>
    </location>
</feature>
<comment type="similarity">
    <text evidence="2">Belongs to the YkuD family.</text>
</comment>
<accession>A0ABY6NT44</accession>
<dbReference type="InterPro" id="IPR005490">
    <property type="entry name" value="LD_TPept_cat_dom"/>
</dbReference>
<evidence type="ECO:0000259" key="9">
    <source>
        <dbReference type="PROSITE" id="PS52029"/>
    </source>
</evidence>
<evidence type="ECO:0000256" key="1">
    <source>
        <dbReference type="ARBA" id="ARBA00004752"/>
    </source>
</evidence>
<evidence type="ECO:0000313" key="10">
    <source>
        <dbReference type="EMBL" id="UZH55728.1"/>
    </source>
</evidence>
<comment type="pathway">
    <text evidence="1 7">Cell wall biogenesis; peptidoglycan biosynthesis.</text>
</comment>
<reference evidence="10" key="1">
    <citation type="submission" date="2021-02" db="EMBL/GenBank/DDBJ databases">
        <title>Salinimicrobium sp. nov. isolated from seawater in Tongyeong, Republic of Korea.</title>
        <authorList>
            <person name="Lee S.-J."/>
        </authorList>
    </citation>
    <scope>NUCLEOTIDE SEQUENCE</scope>
    <source>
        <strain evidence="10">HN-2-9-2</strain>
    </source>
</reference>
<feature type="active site" description="Proton donor/acceptor" evidence="7">
    <location>
        <position position="204"/>
    </location>
</feature>
<name>A0ABY6NT44_9FLAO</name>
<evidence type="ECO:0000256" key="8">
    <source>
        <dbReference type="SAM" id="SignalP"/>
    </source>
</evidence>
<evidence type="ECO:0000256" key="4">
    <source>
        <dbReference type="ARBA" id="ARBA00022960"/>
    </source>
</evidence>
<gene>
    <name evidence="10" type="ORF">JRG66_02245</name>
</gene>
<organism evidence="10 11">
    <name type="scientific">Salinimicrobium tongyeongense</name>
    <dbReference type="NCBI Taxonomy" id="2809707"/>
    <lineage>
        <taxon>Bacteria</taxon>
        <taxon>Pseudomonadati</taxon>
        <taxon>Bacteroidota</taxon>
        <taxon>Flavobacteriia</taxon>
        <taxon>Flavobacteriales</taxon>
        <taxon>Flavobacteriaceae</taxon>
        <taxon>Salinimicrobium</taxon>
    </lineage>
</organism>
<feature type="signal peptide" evidence="8">
    <location>
        <begin position="1"/>
        <end position="21"/>
    </location>
</feature>
<protein>
    <submittedName>
        <fullName evidence="10">L,D-transpeptidase</fullName>
    </submittedName>
</protein>
<dbReference type="PROSITE" id="PS52029">
    <property type="entry name" value="LD_TPASE"/>
    <property type="match status" value="1"/>
</dbReference>
<feature type="domain" description="L,D-TPase catalytic" evidence="9">
    <location>
        <begin position="131"/>
        <end position="254"/>
    </location>
</feature>
<dbReference type="CDD" id="cd16913">
    <property type="entry name" value="YkuD_like"/>
    <property type="match status" value="1"/>
</dbReference>
<dbReference type="PANTHER" id="PTHR30582">
    <property type="entry name" value="L,D-TRANSPEPTIDASE"/>
    <property type="match status" value="1"/>
</dbReference>
<dbReference type="SUPFAM" id="SSF141523">
    <property type="entry name" value="L,D-transpeptidase catalytic domain-like"/>
    <property type="match status" value="1"/>
</dbReference>
<dbReference type="Pfam" id="PF03734">
    <property type="entry name" value="YkuD"/>
    <property type="match status" value="1"/>
</dbReference>